<keyword evidence="2" id="KW-1185">Reference proteome</keyword>
<evidence type="ECO:0000313" key="2">
    <source>
        <dbReference type="Proteomes" id="UP001057402"/>
    </source>
</evidence>
<gene>
    <name evidence="1" type="ORF">MLD38_004321</name>
</gene>
<reference evidence="2" key="1">
    <citation type="journal article" date="2023" name="Front. Plant Sci.">
        <title>Chromosomal-level genome assembly of Melastoma candidum provides insights into trichome evolution.</title>
        <authorList>
            <person name="Zhong Y."/>
            <person name="Wu W."/>
            <person name="Sun C."/>
            <person name="Zou P."/>
            <person name="Liu Y."/>
            <person name="Dai S."/>
            <person name="Zhou R."/>
        </authorList>
    </citation>
    <scope>NUCLEOTIDE SEQUENCE [LARGE SCALE GENOMIC DNA]</scope>
</reference>
<accession>A0ACB9S4J6</accession>
<dbReference type="Proteomes" id="UP001057402">
    <property type="component" value="Chromosome 2"/>
</dbReference>
<organism evidence="1 2">
    <name type="scientific">Melastoma candidum</name>
    <dbReference type="NCBI Taxonomy" id="119954"/>
    <lineage>
        <taxon>Eukaryota</taxon>
        <taxon>Viridiplantae</taxon>
        <taxon>Streptophyta</taxon>
        <taxon>Embryophyta</taxon>
        <taxon>Tracheophyta</taxon>
        <taxon>Spermatophyta</taxon>
        <taxon>Magnoliopsida</taxon>
        <taxon>eudicotyledons</taxon>
        <taxon>Gunneridae</taxon>
        <taxon>Pentapetalae</taxon>
        <taxon>rosids</taxon>
        <taxon>malvids</taxon>
        <taxon>Myrtales</taxon>
        <taxon>Melastomataceae</taxon>
        <taxon>Melastomatoideae</taxon>
        <taxon>Melastomateae</taxon>
        <taxon>Melastoma</taxon>
    </lineage>
</organism>
<protein>
    <submittedName>
        <fullName evidence="1">Uncharacterized protein</fullName>
    </submittedName>
</protein>
<sequence>MSFSCAVVPSTSPCKFPLFSISTASQPKPFSQIHPSSASASESASVVPPSVPQPVQAFWKWMSEEGVVSPYTCPVVPAVVPEGLGLVATRDVDKDEFLLKVPRRLWVNTDTVAASDIGSLCGGLKSWVAVCLFLAREKEMGSSSPWRFYLDVLPERTNATIFWSEEELSEIKGTSLLRMTMEMKEHVEDEFRKVDEAIITPNGHLFPSSLTFERFLWAFGMIRSRAFSRLGDQLAIIPLVDLINHSSKITKEDNAVEMNGPAGLFSWDLLFCLKSTIPVKEGEQVFIQYGLKKSNADLALHYGFVELGTGRDSCNLTFGIRESDPFNADKLQIAVANGSSETADFEIFIDRPLPQEMLQYLRLISLDGLDAFLLEPALRNSVWKALKSPVSRSNEDIVCRMVRDACRSALSGYPTTIEQDESLIRKGNLDYKLEIAAWVRLGEKKLLKRIEREFEERELTLDEFEYYTERRFKELGLVGDEGEVNCQPNKDSVPSM</sequence>
<name>A0ACB9S4J6_9MYRT</name>
<evidence type="ECO:0000313" key="1">
    <source>
        <dbReference type="EMBL" id="KAI4386386.1"/>
    </source>
</evidence>
<proteinExistence type="predicted"/>
<comment type="caution">
    <text evidence="1">The sequence shown here is derived from an EMBL/GenBank/DDBJ whole genome shotgun (WGS) entry which is preliminary data.</text>
</comment>
<dbReference type="EMBL" id="CM042881">
    <property type="protein sequence ID" value="KAI4386386.1"/>
    <property type="molecule type" value="Genomic_DNA"/>
</dbReference>